<evidence type="ECO:0000259" key="19">
    <source>
        <dbReference type="SMART" id="SM00475"/>
    </source>
</evidence>
<dbReference type="SMART" id="SM00482">
    <property type="entry name" value="POLAc"/>
    <property type="match status" value="1"/>
</dbReference>
<keyword evidence="13 17" id="KW-0238">DNA-binding</keyword>
<dbReference type="RefSeq" id="WP_269333169.1">
    <property type="nucleotide sequence ID" value="NZ_JAMZFT010000002.1"/>
</dbReference>
<accession>A0A9J6PHE8</accession>
<keyword evidence="12 17" id="KW-0239">DNA-directed DNA polymerase</keyword>
<evidence type="ECO:0000256" key="16">
    <source>
        <dbReference type="NCBIfam" id="TIGR00593"/>
    </source>
</evidence>
<dbReference type="Pfam" id="PF01367">
    <property type="entry name" value="5_3_exonuc"/>
    <property type="match status" value="1"/>
</dbReference>
<sequence length="958" mass="103749">MTDKTPTGPGKGDHLYLIDGSGYIFRAYHALPPLTRKSDGLPVGAVHGFCAMLWKLLEETKGEDAPTHLAVIFDASGVSFRNEIYPAYKAQRPEPPEDLVPQFGLIRDATRAFGLPCVEMEGFEADDLIATYARQAADAGAKVTVISSDKDLMQLVREGVELMDPVKARRIGPEEVMEKFGVTPGKVIDVQALAGDSVDNVPGVPGIGVKTAAQLLDTYGDLETLLEKAEEIKQPKRRENLIAFADQARVSKLLVTLKDDVEVPEPLSDFAVRDPEAGPLVGFLKAMEFTTLTKRIAGKLDADAGEISATAEFAADPDAAVDEAPPVEAGAPGAAVAGQAAPIDTAAYQTVTDMETLDRWIARCFAAGVIAVDTETDSLDAASANLVGVSLATGVNQACYIPLAHRAGDGLDLDGNGDAPKQLDRAEVLERLRPLLADPATLKVGQNIKYDLLVLARHGVEVAPYDDTMLISYTLEAGAHGHGMDELSKLHLDHAPIPFKEIAGSGKSAKTFDLVPIADATRYAAEDADVTLRLWNVLKPRLLAERKVTVYETLERPMARVLAGMEREGVKVDVKVLNRLSNDFAKEMARLEEEIFALAGERFTIGSPKQLGEILFGKMGLVSAKKTATGQAATGADVLEELAAQGHDLPARVLDWRQVSKLKSTYTDALPTYINKETGRVHTSYSLAATTTGRLASSEPNLQNIPIRTDMGREIRTAFIAEPGNVLISADYSQIELRLLAHIADIPQLKTAFAHGLDIHALTASEMFGVPVEGMDPSVRRRAKAINFGIIYGISAFGLANQLHIPQEEARTYIARYFERFPGIRTYMDETKAFAREHGYVETIFGRRIHVRGIDQKQPSARAFAERAAINAPIQGAAADIIRRAMIRLPGELAAARLKARMLLQVHDELIFEVPEDEADKTAALVKRVMEGATLPARQLSVPLTVETGRGPNWDAAH</sequence>
<dbReference type="InterPro" id="IPR020046">
    <property type="entry name" value="5-3_exonucl_a-hlix_arch_N"/>
</dbReference>
<dbReference type="PROSITE" id="PS00447">
    <property type="entry name" value="DNA_POLYMERASE_A"/>
    <property type="match status" value="1"/>
</dbReference>
<comment type="function">
    <text evidence="17">In addition to polymerase activity, this DNA polymerase exhibits 3'-5' and 5'-3' exonuclease activity.</text>
</comment>
<dbReference type="Gene3D" id="3.30.420.10">
    <property type="entry name" value="Ribonuclease H-like superfamily/Ribonuclease H"/>
    <property type="match status" value="1"/>
</dbReference>
<evidence type="ECO:0000256" key="10">
    <source>
        <dbReference type="ARBA" id="ARBA00022801"/>
    </source>
</evidence>
<reference evidence="21" key="1">
    <citation type="submission" date="2022-06" db="EMBL/GenBank/DDBJ databases">
        <title>Isolation and Genomics of Futiania mangrovii gen. nov., sp. nov., a Rare and Metabolically-versatile member in the Class Alphaproteobacteria.</title>
        <authorList>
            <person name="Liu L."/>
            <person name="Huang W.-C."/>
            <person name="Pan J."/>
            <person name="Li J."/>
            <person name="Huang Y."/>
            <person name="Du H."/>
            <person name="Liu Y."/>
            <person name="Li M."/>
        </authorList>
    </citation>
    <scope>NUCLEOTIDE SEQUENCE</scope>
    <source>
        <strain evidence="21">FT118</strain>
    </source>
</reference>
<keyword evidence="8" id="KW-0540">Nuclease</keyword>
<dbReference type="InterPro" id="IPR018320">
    <property type="entry name" value="DNA_polymerase_1"/>
</dbReference>
<dbReference type="NCBIfam" id="NF004397">
    <property type="entry name" value="PRK05755.1"/>
    <property type="match status" value="1"/>
</dbReference>
<keyword evidence="7 17" id="KW-0235">DNA replication</keyword>
<evidence type="ECO:0000256" key="12">
    <source>
        <dbReference type="ARBA" id="ARBA00022932"/>
    </source>
</evidence>
<dbReference type="InterPro" id="IPR008918">
    <property type="entry name" value="HhH2"/>
</dbReference>
<keyword evidence="10 17" id="KW-0378">Hydrolase</keyword>
<protein>
    <recommendedName>
        <fullName evidence="4 16">DNA polymerase I</fullName>
        <ecNumber evidence="3 16">2.7.7.7</ecNumber>
    </recommendedName>
</protein>
<evidence type="ECO:0000256" key="1">
    <source>
        <dbReference type="ARBA" id="ARBA00007705"/>
    </source>
</evidence>
<dbReference type="Gene3D" id="1.20.1060.10">
    <property type="entry name" value="Taq DNA Polymerase, Chain T, domain 4"/>
    <property type="match status" value="1"/>
</dbReference>
<evidence type="ECO:0000313" key="22">
    <source>
        <dbReference type="Proteomes" id="UP001055804"/>
    </source>
</evidence>
<evidence type="ECO:0000259" key="20">
    <source>
        <dbReference type="SMART" id="SM00482"/>
    </source>
</evidence>
<dbReference type="PANTHER" id="PTHR10133:SF27">
    <property type="entry name" value="DNA POLYMERASE NU"/>
    <property type="match status" value="1"/>
</dbReference>
<evidence type="ECO:0000256" key="7">
    <source>
        <dbReference type="ARBA" id="ARBA00022705"/>
    </source>
</evidence>
<dbReference type="FunFam" id="3.40.50.1010:FF:000001">
    <property type="entry name" value="DNA polymerase I"/>
    <property type="match status" value="1"/>
</dbReference>
<dbReference type="SUPFAM" id="SSF56672">
    <property type="entry name" value="DNA/RNA polymerases"/>
    <property type="match status" value="1"/>
</dbReference>
<dbReference type="EC" id="2.7.7.7" evidence="3 16"/>
<evidence type="ECO:0000256" key="14">
    <source>
        <dbReference type="ARBA" id="ARBA00023204"/>
    </source>
</evidence>
<dbReference type="InterPro" id="IPR029060">
    <property type="entry name" value="PIN-like_dom_sf"/>
</dbReference>
<keyword evidence="6 17" id="KW-0548">Nucleotidyltransferase</keyword>
<dbReference type="FunFam" id="3.30.420.10:FF:000026">
    <property type="entry name" value="DNA polymerase I"/>
    <property type="match status" value="1"/>
</dbReference>
<evidence type="ECO:0000256" key="2">
    <source>
        <dbReference type="ARBA" id="ARBA00011541"/>
    </source>
</evidence>
<evidence type="ECO:0000256" key="8">
    <source>
        <dbReference type="ARBA" id="ARBA00022722"/>
    </source>
</evidence>
<dbReference type="SUPFAM" id="SSF47807">
    <property type="entry name" value="5' to 3' exonuclease, C-terminal subdomain"/>
    <property type="match status" value="1"/>
</dbReference>
<keyword evidence="9 17" id="KW-0227">DNA damage</keyword>
<dbReference type="FunFam" id="1.10.150.20:FF:000003">
    <property type="entry name" value="DNA polymerase I"/>
    <property type="match status" value="1"/>
</dbReference>
<dbReference type="InterPro" id="IPR019760">
    <property type="entry name" value="DNA-dir_DNA_pol_A_CS"/>
</dbReference>
<keyword evidence="14 17" id="KW-0234">DNA repair</keyword>
<dbReference type="SMART" id="SM00474">
    <property type="entry name" value="35EXOc"/>
    <property type="match status" value="1"/>
</dbReference>
<feature type="domain" description="3'-5' exonuclease" evidence="18">
    <location>
        <begin position="348"/>
        <end position="543"/>
    </location>
</feature>
<dbReference type="PRINTS" id="PR00868">
    <property type="entry name" value="DNAPOLI"/>
</dbReference>
<dbReference type="GO" id="GO:0003677">
    <property type="term" value="F:DNA binding"/>
    <property type="evidence" value="ECO:0007669"/>
    <property type="project" value="UniProtKB-UniRule"/>
</dbReference>
<dbReference type="Proteomes" id="UP001055804">
    <property type="component" value="Unassembled WGS sequence"/>
</dbReference>
<organism evidence="21 22">
    <name type="scientific">Futiania mangrovi</name>
    <dbReference type="NCBI Taxonomy" id="2959716"/>
    <lineage>
        <taxon>Bacteria</taxon>
        <taxon>Pseudomonadati</taxon>
        <taxon>Pseudomonadota</taxon>
        <taxon>Alphaproteobacteria</taxon>
        <taxon>Futianiales</taxon>
        <taxon>Futianiaceae</taxon>
        <taxon>Futiania</taxon>
    </lineage>
</organism>
<dbReference type="GO" id="GO:0006261">
    <property type="term" value="P:DNA-templated DNA replication"/>
    <property type="evidence" value="ECO:0007669"/>
    <property type="project" value="UniProtKB-UniRule"/>
</dbReference>
<dbReference type="InterPro" id="IPR020045">
    <property type="entry name" value="DNA_polI_H3TH"/>
</dbReference>
<dbReference type="InterPro" id="IPR012337">
    <property type="entry name" value="RNaseH-like_sf"/>
</dbReference>
<evidence type="ECO:0000256" key="11">
    <source>
        <dbReference type="ARBA" id="ARBA00022839"/>
    </source>
</evidence>
<dbReference type="InterPro" id="IPR002421">
    <property type="entry name" value="5-3_exonuclease"/>
</dbReference>
<dbReference type="InterPro" id="IPR043502">
    <property type="entry name" value="DNA/RNA_pol_sf"/>
</dbReference>
<evidence type="ECO:0000313" key="21">
    <source>
        <dbReference type="EMBL" id="MCP1337240.1"/>
    </source>
</evidence>
<dbReference type="SUPFAM" id="SSF88723">
    <property type="entry name" value="PIN domain-like"/>
    <property type="match status" value="1"/>
</dbReference>
<dbReference type="SUPFAM" id="SSF53098">
    <property type="entry name" value="Ribonuclease H-like"/>
    <property type="match status" value="1"/>
</dbReference>
<dbReference type="FunFam" id="1.10.150.20:FF:000002">
    <property type="entry name" value="DNA polymerase I"/>
    <property type="match status" value="1"/>
</dbReference>
<comment type="similarity">
    <text evidence="1 17">Belongs to the DNA polymerase type-A family.</text>
</comment>
<dbReference type="Pfam" id="PF00476">
    <property type="entry name" value="DNA_pol_A"/>
    <property type="match status" value="1"/>
</dbReference>
<keyword evidence="22" id="KW-1185">Reference proteome</keyword>
<evidence type="ECO:0000256" key="3">
    <source>
        <dbReference type="ARBA" id="ARBA00012417"/>
    </source>
</evidence>
<dbReference type="GO" id="GO:0003887">
    <property type="term" value="F:DNA-directed DNA polymerase activity"/>
    <property type="evidence" value="ECO:0007669"/>
    <property type="project" value="UniProtKB-UniRule"/>
</dbReference>
<dbReference type="EMBL" id="JAMZFT010000002">
    <property type="protein sequence ID" value="MCP1337240.1"/>
    <property type="molecule type" value="Genomic_DNA"/>
</dbReference>
<dbReference type="PANTHER" id="PTHR10133">
    <property type="entry name" value="DNA POLYMERASE I"/>
    <property type="match status" value="1"/>
</dbReference>
<evidence type="ECO:0000256" key="13">
    <source>
        <dbReference type="ARBA" id="ARBA00023125"/>
    </source>
</evidence>
<proteinExistence type="inferred from homology"/>
<dbReference type="InterPro" id="IPR002298">
    <property type="entry name" value="DNA_polymerase_A"/>
</dbReference>
<keyword evidence="11 17" id="KW-0269">Exonuclease</keyword>
<dbReference type="InterPro" id="IPR001098">
    <property type="entry name" value="DNA-dir_DNA_pol_A_palm_dom"/>
</dbReference>
<comment type="subunit">
    <text evidence="2">Single-chain monomer with multiple functions.</text>
</comment>
<dbReference type="Gene3D" id="3.30.70.370">
    <property type="match status" value="1"/>
</dbReference>
<evidence type="ECO:0000259" key="18">
    <source>
        <dbReference type="SMART" id="SM00474"/>
    </source>
</evidence>
<dbReference type="CDD" id="cd09859">
    <property type="entry name" value="PIN_53EXO"/>
    <property type="match status" value="1"/>
</dbReference>
<evidence type="ECO:0000256" key="5">
    <source>
        <dbReference type="ARBA" id="ARBA00022679"/>
    </source>
</evidence>
<dbReference type="SMART" id="SM00475">
    <property type="entry name" value="53EXOc"/>
    <property type="match status" value="1"/>
</dbReference>
<dbReference type="Gene3D" id="1.10.150.20">
    <property type="entry name" value="5' to 3' exonuclease, C-terminal subdomain"/>
    <property type="match status" value="2"/>
</dbReference>
<name>A0A9J6PHE8_9PROT</name>
<evidence type="ECO:0000256" key="9">
    <source>
        <dbReference type="ARBA" id="ARBA00022763"/>
    </source>
</evidence>
<dbReference type="CDD" id="cd09898">
    <property type="entry name" value="H3TH_53EXO"/>
    <property type="match status" value="1"/>
</dbReference>
<dbReference type="GO" id="GO:0006302">
    <property type="term" value="P:double-strand break repair"/>
    <property type="evidence" value="ECO:0007669"/>
    <property type="project" value="TreeGrafter"/>
</dbReference>
<comment type="caution">
    <text evidence="21">The sequence shown here is derived from an EMBL/GenBank/DDBJ whole genome shotgun (WGS) entry which is preliminary data.</text>
</comment>
<feature type="domain" description="DNA-directed DNA polymerase family A palm" evidence="20">
    <location>
        <begin position="712"/>
        <end position="918"/>
    </location>
</feature>
<dbReference type="GO" id="GO:0008408">
    <property type="term" value="F:3'-5' exonuclease activity"/>
    <property type="evidence" value="ECO:0007669"/>
    <property type="project" value="UniProtKB-UniRule"/>
</dbReference>
<dbReference type="GO" id="GO:0008409">
    <property type="term" value="F:5'-3' exonuclease activity"/>
    <property type="evidence" value="ECO:0007669"/>
    <property type="project" value="UniProtKB-UniRule"/>
</dbReference>
<gene>
    <name evidence="17 21" type="primary">polA</name>
    <name evidence="21" type="ORF">NJQ99_12530</name>
</gene>
<dbReference type="Pfam" id="PF02739">
    <property type="entry name" value="5_3_exonuc_N"/>
    <property type="match status" value="1"/>
</dbReference>
<keyword evidence="5 17" id="KW-0808">Transferase</keyword>
<dbReference type="InterPro" id="IPR036279">
    <property type="entry name" value="5-3_exonuclease_C_sf"/>
</dbReference>
<comment type="catalytic activity">
    <reaction evidence="15 17">
        <text>DNA(n) + a 2'-deoxyribonucleoside 5'-triphosphate = DNA(n+1) + diphosphate</text>
        <dbReference type="Rhea" id="RHEA:22508"/>
        <dbReference type="Rhea" id="RHEA-COMP:17339"/>
        <dbReference type="Rhea" id="RHEA-COMP:17340"/>
        <dbReference type="ChEBI" id="CHEBI:33019"/>
        <dbReference type="ChEBI" id="CHEBI:61560"/>
        <dbReference type="ChEBI" id="CHEBI:173112"/>
        <dbReference type="EC" id="2.7.7.7"/>
    </reaction>
</comment>
<evidence type="ECO:0000256" key="17">
    <source>
        <dbReference type="RuleBase" id="RU004460"/>
    </source>
</evidence>
<dbReference type="NCBIfam" id="TIGR00593">
    <property type="entry name" value="pola"/>
    <property type="match status" value="1"/>
</dbReference>
<dbReference type="AlphaFoldDB" id="A0A9J6PHE8"/>
<feature type="domain" description="5'-3' exonuclease" evidence="19">
    <location>
        <begin position="13"/>
        <end position="273"/>
    </location>
</feature>
<dbReference type="CDD" id="cd08637">
    <property type="entry name" value="DNA_pol_A_pol_I_C"/>
    <property type="match status" value="1"/>
</dbReference>
<dbReference type="InterPro" id="IPR002562">
    <property type="entry name" value="3'-5'_exonuclease_dom"/>
</dbReference>
<dbReference type="Pfam" id="PF01612">
    <property type="entry name" value="DNA_pol_A_exo1"/>
    <property type="match status" value="1"/>
</dbReference>
<dbReference type="InterPro" id="IPR036397">
    <property type="entry name" value="RNaseH_sf"/>
</dbReference>
<dbReference type="Gene3D" id="3.40.50.1010">
    <property type="entry name" value="5'-nuclease"/>
    <property type="match status" value="1"/>
</dbReference>
<evidence type="ECO:0000256" key="6">
    <source>
        <dbReference type="ARBA" id="ARBA00022695"/>
    </source>
</evidence>
<dbReference type="SMART" id="SM00279">
    <property type="entry name" value="HhH2"/>
    <property type="match status" value="1"/>
</dbReference>
<evidence type="ECO:0000256" key="4">
    <source>
        <dbReference type="ARBA" id="ARBA00020311"/>
    </source>
</evidence>
<evidence type="ECO:0000256" key="15">
    <source>
        <dbReference type="ARBA" id="ARBA00049244"/>
    </source>
</evidence>
<dbReference type="FunFam" id="1.20.1060.10:FF:000001">
    <property type="entry name" value="DNA polymerase I"/>
    <property type="match status" value="1"/>
</dbReference>
<dbReference type="CDD" id="cd06139">
    <property type="entry name" value="DNA_polA_I_Ecoli_like_exo"/>
    <property type="match status" value="1"/>
</dbReference>